<gene>
    <name evidence="1" type="ORF">KIH39_18385</name>
</gene>
<dbReference type="EMBL" id="CP074694">
    <property type="protein sequence ID" value="QVL30806.1"/>
    <property type="molecule type" value="Genomic_DNA"/>
</dbReference>
<evidence type="ECO:0000313" key="2">
    <source>
        <dbReference type="Proteomes" id="UP000676194"/>
    </source>
</evidence>
<protein>
    <submittedName>
        <fullName evidence="1">Uncharacterized protein</fullName>
    </submittedName>
</protein>
<dbReference type="Proteomes" id="UP000676194">
    <property type="component" value="Chromosome"/>
</dbReference>
<accession>A0A8E6EX23</accession>
<keyword evidence="2" id="KW-1185">Reference proteome</keyword>
<evidence type="ECO:0000313" key="1">
    <source>
        <dbReference type="EMBL" id="QVL30806.1"/>
    </source>
</evidence>
<dbReference type="AlphaFoldDB" id="A0A8E6EX23"/>
<name>A0A8E6EX23_9BACT</name>
<dbReference type="KEGG" id="tsph:KIH39_18385"/>
<proteinExistence type="predicted"/>
<dbReference type="RefSeq" id="WP_213494688.1">
    <property type="nucleotide sequence ID" value="NZ_CP074694.1"/>
</dbReference>
<reference evidence="1" key="1">
    <citation type="submission" date="2021-05" db="EMBL/GenBank/DDBJ databases">
        <title>Complete genome sequence of the cellulolytic planctomycete Telmatocola sphagniphila SP2T and characterization of the first cellulase from planctomycetes.</title>
        <authorList>
            <person name="Rakitin A.L."/>
            <person name="Beletsky A.V."/>
            <person name="Naumoff D.G."/>
            <person name="Kulichevskaya I.S."/>
            <person name="Mardanov A.V."/>
            <person name="Ravin N.V."/>
            <person name="Dedysh S.N."/>
        </authorList>
    </citation>
    <scope>NUCLEOTIDE SEQUENCE</scope>
    <source>
        <strain evidence="1">SP2T</strain>
    </source>
</reference>
<sequence>MHSDDLLSLGKPVLDHLEELKIFYLIGCAYQDQRRSLRDIAREFSNRDCQGRLAEGMPTSASKLSVVIAELERQVFGPFFKSEFFSLLEFPQGRGKSAVLSEMGQQAWQLTRQFLNDYYELPEW</sequence>
<organism evidence="1 2">
    <name type="scientific">Telmatocola sphagniphila</name>
    <dbReference type="NCBI Taxonomy" id="1123043"/>
    <lineage>
        <taxon>Bacteria</taxon>
        <taxon>Pseudomonadati</taxon>
        <taxon>Planctomycetota</taxon>
        <taxon>Planctomycetia</taxon>
        <taxon>Gemmatales</taxon>
        <taxon>Gemmataceae</taxon>
    </lineage>
</organism>